<dbReference type="InterPro" id="IPR011989">
    <property type="entry name" value="ARM-like"/>
</dbReference>
<dbReference type="PANTHER" id="PTHR46618">
    <property type="entry name" value="ARMADILLO REPEAT-CONTAINING PROTEIN 3"/>
    <property type="match status" value="1"/>
</dbReference>
<dbReference type="InterPro" id="IPR052441">
    <property type="entry name" value="Armadillo-Ser/Thr_Kinase"/>
</dbReference>
<gene>
    <name evidence="3" type="ORF">SFRICE_010719</name>
</gene>
<dbReference type="PANTHER" id="PTHR46618:SF1">
    <property type="entry name" value="ARMADILLO REPEAT-CONTAINING PROTEIN 3"/>
    <property type="match status" value="1"/>
</dbReference>
<reference evidence="3" key="1">
    <citation type="submission" date="2016-07" db="EMBL/GenBank/DDBJ databases">
        <authorList>
            <person name="Bretaudeau A."/>
        </authorList>
    </citation>
    <scope>NUCLEOTIDE SEQUENCE</scope>
    <source>
        <strain evidence="3">Rice</strain>
        <tissue evidence="3">Whole body</tissue>
    </source>
</reference>
<feature type="domain" description="EDR1/CTR1/ARMC3-like peptidase-like" evidence="2">
    <location>
        <begin position="709"/>
        <end position="840"/>
    </location>
</feature>
<accession>A0A2H1VH36</accession>
<proteinExistence type="predicted"/>
<evidence type="ECO:0000313" key="3">
    <source>
        <dbReference type="EMBL" id="SOQ40138.1"/>
    </source>
</evidence>
<dbReference type="EMBL" id="ODYU01002528">
    <property type="protein sequence ID" value="SOQ40138.1"/>
    <property type="molecule type" value="Genomic_DNA"/>
</dbReference>
<keyword evidence="1" id="KW-0677">Repeat</keyword>
<dbReference type="Gene3D" id="1.25.10.10">
    <property type="entry name" value="Leucine-rich Repeat Variant"/>
    <property type="match status" value="1"/>
</dbReference>
<evidence type="ECO:0000259" key="2">
    <source>
        <dbReference type="Pfam" id="PF14381"/>
    </source>
</evidence>
<dbReference type="SUPFAM" id="SSF48371">
    <property type="entry name" value="ARM repeat"/>
    <property type="match status" value="2"/>
</dbReference>
<organism evidence="3">
    <name type="scientific">Spodoptera frugiperda</name>
    <name type="common">Fall armyworm</name>
    <dbReference type="NCBI Taxonomy" id="7108"/>
    <lineage>
        <taxon>Eukaryota</taxon>
        <taxon>Metazoa</taxon>
        <taxon>Ecdysozoa</taxon>
        <taxon>Arthropoda</taxon>
        <taxon>Hexapoda</taxon>
        <taxon>Insecta</taxon>
        <taxon>Pterygota</taxon>
        <taxon>Neoptera</taxon>
        <taxon>Endopterygota</taxon>
        <taxon>Lepidoptera</taxon>
        <taxon>Glossata</taxon>
        <taxon>Ditrysia</taxon>
        <taxon>Noctuoidea</taxon>
        <taxon>Noctuidae</taxon>
        <taxon>Amphipyrinae</taxon>
        <taxon>Spodoptera</taxon>
    </lineage>
</organism>
<protein>
    <submittedName>
        <fullName evidence="3">SFRICE_010719</fullName>
    </submittedName>
</protein>
<dbReference type="InterPro" id="IPR055164">
    <property type="entry name" value="EDR1/CTR1/ARMC3-like_pept-like"/>
</dbReference>
<dbReference type="Pfam" id="PF14381">
    <property type="entry name" value="EDR1_CTR1_ARMC3_pept"/>
    <property type="match status" value="1"/>
</dbReference>
<sequence length="875" mass="98130">MAKPLQKERENRSAEKKDVVFHPFTISPESAHTSILLLDAVEPEIICQTLRAITKYSAQEMCNRELLFGLDAITHILPHVEHNELNIRRFALKALAQLCQLPRGPEQVLENPQNLRKIAAMLVRFEDVFVLEFASLVLAELTKEPLGCEQLLSANILSTLFARMKNSLDPDVQKNCLQTLSNLLEDPICAAEVTKNTQFSWPSLLALMQSKFLAIQHAALKTVDQLICRYKDQVVQKTFRTSTGVLDLCDILEVYVPTYCGLSQSYEFRDVHAMVLGVLRNYVETEENASHLYQSGCILRLLAYLEMALPAMKPHCLAVLTKMSYTANGREALFNTETDMVFCHQLLSSNVDLLADAAMGVANMTKLLASAVRMCDHTNIIDALCVIVADDSAIWFSIRLNALKAIMELCRVIPKAAFAVIEVKPFTAIRNVNRKFAQNPIEAQRLAVQCYINLEIYHVSKKAMVNGDFIAELLAILLRPDITLKILTCTVLTGLMTEEAARDLITLKKGEEVIAKNLHIEHVGLRTALCSFIIASVSNEGADIYLDLGTIHYMVENTQARYVVSAWEPALEAIFRHHPSAKLAYTGRLDINDFTQEGFYCLKRLRDSFPSIQTVMTQTGRPRNPVFICMFQIPPHDSGSGTNLMSAYRLSDPKLTLSGRMRFPPVPDDSNLREYLLRLRLWFGDPARSLHYFEIEDAHYEVRYREKCEEVSSSLKQRAQLLGEYVAEQMSGLTQEKDCSMPSVDLHLADLMSDLASPVIGLGYVKCGGPLERALLYKVLADRVGIPCALFRTSSAYAWCEVGVPEIDPAEDREKIHNFPAGLLRANYIVDLMTTPGRLIPRGGRDARNICGPVCSLPYTARKLPSVCKCENKCD</sequence>
<dbReference type="InterPro" id="IPR016024">
    <property type="entry name" value="ARM-type_fold"/>
</dbReference>
<dbReference type="AlphaFoldDB" id="A0A2H1VH36"/>
<evidence type="ECO:0000256" key="1">
    <source>
        <dbReference type="ARBA" id="ARBA00022737"/>
    </source>
</evidence>
<name>A0A2H1VH36_SPOFR</name>